<evidence type="ECO:0000256" key="1">
    <source>
        <dbReference type="SAM" id="MobiDB-lite"/>
    </source>
</evidence>
<dbReference type="Pfam" id="PF05170">
    <property type="entry name" value="AsmA"/>
    <property type="match status" value="2"/>
</dbReference>
<name>A0A7W4KD54_9PROT</name>
<feature type="region of interest" description="Disordered" evidence="1">
    <location>
        <begin position="742"/>
        <end position="773"/>
    </location>
</feature>
<dbReference type="Proteomes" id="UP000540556">
    <property type="component" value="Unassembled WGS sequence"/>
</dbReference>
<dbReference type="InterPro" id="IPR007844">
    <property type="entry name" value="AsmA"/>
</dbReference>
<organism evidence="3 4">
    <name type="scientific">Gluconacetobacter takamatsuzukensis</name>
    <dbReference type="NCBI Taxonomy" id="1286190"/>
    <lineage>
        <taxon>Bacteria</taxon>
        <taxon>Pseudomonadati</taxon>
        <taxon>Pseudomonadota</taxon>
        <taxon>Alphaproteobacteria</taxon>
        <taxon>Acetobacterales</taxon>
        <taxon>Acetobacteraceae</taxon>
        <taxon>Gluconacetobacter</taxon>
    </lineage>
</organism>
<dbReference type="PANTHER" id="PTHR30441:SF4">
    <property type="entry name" value="PROTEIN ASMA"/>
    <property type="match status" value="1"/>
</dbReference>
<dbReference type="AlphaFoldDB" id="A0A7W4KD54"/>
<feature type="region of interest" description="Disordered" evidence="1">
    <location>
        <begin position="476"/>
        <end position="496"/>
    </location>
</feature>
<evidence type="ECO:0000313" key="4">
    <source>
        <dbReference type="Proteomes" id="UP000540556"/>
    </source>
</evidence>
<dbReference type="PANTHER" id="PTHR30441">
    <property type="entry name" value="DUF748 DOMAIN-CONTAINING PROTEIN"/>
    <property type="match status" value="1"/>
</dbReference>
<feature type="domain" description="AsmA" evidence="2">
    <location>
        <begin position="10"/>
        <end position="157"/>
    </location>
</feature>
<evidence type="ECO:0000313" key="3">
    <source>
        <dbReference type="EMBL" id="MBB2204766.1"/>
    </source>
</evidence>
<keyword evidence="4" id="KW-1185">Reference proteome</keyword>
<protein>
    <submittedName>
        <fullName evidence="3">AsmA family protein</fullName>
    </submittedName>
</protein>
<dbReference type="GO" id="GO:0005886">
    <property type="term" value="C:plasma membrane"/>
    <property type="evidence" value="ECO:0007669"/>
    <property type="project" value="TreeGrafter"/>
</dbReference>
<dbReference type="EMBL" id="JABEQK010000004">
    <property type="protein sequence ID" value="MBB2204766.1"/>
    <property type="molecule type" value="Genomic_DNA"/>
</dbReference>
<proteinExistence type="predicted"/>
<gene>
    <name evidence="3" type="ORF">HLH27_06995</name>
</gene>
<dbReference type="GO" id="GO:0090313">
    <property type="term" value="P:regulation of protein targeting to membrane"/>
    <property type="evidence" value="ECO:0007669"/>
    <property type="project" value="TreeGrafter"/>
</dbReference>
<reference evidence="3 4" key="1">
    <citation type="submission" date="2020-04" db="EMBL/GenBank/DDBJ databases">
        <title>Description of novel Gluconacetobacter.</title>
        <authorList>
            <person name="Sombolestani A."/>
        </authorList>
    </citation>
    <scope>NUCLEOTIDE SEQUENCE [LARGE SCALE GENOMIC DNA]</scope>
    <source>
        <strain evidence="3 4">LMG 27800</strain>
    </source>
</reference>
<feature type="domain" description="AsmA" evidence="2">
    <location>
        <begin position="453"/>
        <end position="667"/>
    </location>
</feature>
<accession>A0A7W4KD54</accession>
<evidence type="ECO:0000259" key="2">
    <source>
        <dbReference type="Pfam" id="PF05170"/>
    </source>
</evidence>
<comment type="caution">
    <text evidence="3">The sequence shown here is derived from an EMBL/GenBank/DDBJ whole genome shotgun (WGS) entry which is preliminary data.</text>
</comment>
<sequence length="785" mass="81367">MVVLGAGGMLAARALIDRAGLREQAVAAVWHQTGRVLRVGAIQVHILPYPSVSIRDLALSDMADGARPDMLTATGLEARLALLPLLRHEIRLEDVRLTHPDLLVERLADGRANWQVQPPAESDRPPGGVSAPATRWRIRIGSVRVRDAALRWDDRRGHASGAVTLSRLDLSGLTGSAPSIAAQGNRLGDPLAVVTVSGQFGPIFMPAPSAWPVRLQAALRVDGREAGSATLEGSLADPARLRGYDVGVHATIGQLTDLNRLFVHANLPDIHEIDLTTRVVELGRGDAPMPGLRQVRLRTGAIDGLPLAGGLTLDHLAVDAPTPADHVAIETAGQYAGRPFALHGTVGTPAETLAAVRSDLGSPMPLDLVLDAAGGSLHVGGTVGGGQSALDTHLTAGRLALPGEVVLDHLTADAHLEVRNGGDVRLSGLQLASTQTSLDGELSFLRHGGTDGVPLLNGRIHASRLDIDALRAVDGAPAGAAPAPSPSSGGDSADAAPLPFERLRQAEGDLDLTADQMRLYGEDYHTAAAHLVLRGGRLTIDPLHADGSGRSLDGKLSVDASGPVPRVSADVHTLVLPAEWLAKAFDMAPMLRGSLQLVGSVQTEGSDRAALRAGLGGHVGLSMVKGQIDGNTLGRLLGPDAAAATRGTSVALRCLGVHMTLGDGRAALDTIGLQTFRLTVTGHGTIGLARQDLDLHLMPQLLIGGTGASMPIMVAGTLLAPQPRPEPAGPGHRFMLTIGPPGSADSCPDTLKAAREEQPGPAPDAAPKGKGPKVMDVLRGLGLFR</sequence>
<dbReference type="InterPro" id="IPR052894">
    <property type="entry name" value="AsmA-related"/>
</dbReference>